<accession>A0ABD3LL96</accession>
<evidence type="ECO:0008006" key="13">
    <source>
        <dbReference type="Google" id="ProtNLM"/>
    </source>
</evidence>
<evidence type="ECO:0000256" key="6">
    <source>
        <dbReference type="ARBA" id="ARBA00023163"/>
    </source>
</evidence>
<dbReference type="AlphaFoldDB" id="A0ABD3LL96"/>
<feature type="domain" description="Myb-like" evidence="9">
    <location>
        <begin position="31"/>
        <end position="83"/>
    </location>
</feature>
<feature type="domain" description="HTH myb-type" evidence="10">
    <location>
        <begin position="31"/>
        <end position="83"/>
    </location>
</feature>
<dbReference type="Pfam" id="PF00249">
    <property type="entry name" value="Myb_DNA-binding"/>
    <property type="match status" value="2"/>
</dbReference>
<organism evidence="11 12">
    <name type="scientific">Eucalyptus globulus</name>
    <name type="common">Tasmanian blue gum</name>
    <dbReference type="NCBI Taxonomy" id="34317"/>
    <lineage>
        <taxon>Eukaryota</taxon>
        <taxon>Viridiplantae</taxon>
        <taxon>Streptophyta</taxon>
        <taxon>Embryophyta</taxon>
        <taxon>Tracheophyta</taxon>
        <taxon>Spermatophyta</taxon>
        <taxon>Magnoliopsida</taxon>
        <taxon>eudicotyledons</taxon>
        <taxon>Gunneridae</taxon>
        <taxon>Pentapetalae</taxon>
        <taxon>rosids</taxon>
        <taxon>malvids</taxon>
        <taxon>Myrtales</taxon>
        <taxon>Myrtaceae</taxon>
        <taxon>Myrtoideae</taxon>
        <taxon>Eucalypteae</taxon>
        <taxon>Eucalyptus</taxon>
    </lineage>
</organism>
<keyword evidence="5" id="KW-0010">Activator</keyword>
<dbReference type="Proteomes" id="UP001634007">
    <property type="component" value="Unassembled WGS sequence"/>
</dbReference>
<dbReference type="GO" id="GO:0040008">
    <property type="term" value="P:regulation of growth"/>
    <property type="evidence" value="ECO:0007669"/>
    <property type="project" value="UniProtKB-ARBA"/>
</dbReference>
<feature type="compositionally biased region" description="Basic residues" evidence="8">
    <location>
        <begin position="11"/>
        <end position="20"/>
    </location>
</feature>
<comment type="subcellular location">
    <subcellularLocation>
        <location evidence="1">Nucleus</location>
    </subcellularLocation>
</comment>
<evidence type="ECO:0000256" key="2">
    <source>
        <dbReference type="ARBA" id="ARBA00022737"/>
    </source>
</evidence>
<dbReference type="SMART" id="SM00717">
    <property type="entry name" value="SANT"/>
    <property type="match status" value="2"/>
</dbReference>
<dbReference type="SUPFAM" id="SSF46689">
    <property type="entry name" value="Homeodomain-like"/>
    <property type="match status" value="1"/>
</dbReference>
<dbReference type="PANTHER" id="PTHR47995">
    <property type="entry name" value="TRANSCRIPTION FACTOR MYB33-RELATED"/>
    <property type="match status" value="1"/>
</dbReference>
<dbReference type="PROSITE" id="PS51294">
    <property type="entry name" value="HTH_MYB"/>
    <property type="match status" value="2"/>
</dbReference>
<feature type="domain" description="Myb-like" evidence="9">
    <location>
        <begin position="84"/>
        <end position="134"/>
    </location>
</feature>
<keyword evidence="2" id="KW-0677">Repeat</keyword>
<sequence length="512" mass="56460">MRSTTDGGRDKKVRKIRRHPPSGEEASDGGGIPLKKGPWTAAEDAILVDYVTKHGEGNWNAVQKHSGLARCGKSCRLRWANHLRPDLKKGAFSPEEERLIIELHAKMGNKWARMAAELPGRTDNEIKNYWNTRIKRLQRTGMPIYPTEVCLQVSSENQETHNMGNLHTAGEDNCDLSQADPLEIPEVDFRKLELHLGFSSFWSTLLDVPPCGFGREAMCLSDAYCLPFPSSRSPKRLRGSETPFPVLDAGSNDSLSSFGQYADYSSEITPESFVLSSPYDVNPDSTNQSLLGDLPGSHAFLNGNYPSSVPHLEAMKSELPSLQYTETQQSSCGTPVSPRPFLEFIDPLIQSPPCEHYQSDCHSPRGCGLLEAVIYEACSKQKSCAQTTVVSGNEACNSSPVQLRTKQEVYAAPDSPLGDNAISVLNHCSPASRKSFEEPQSANTMPGFDIKPEEDSKTFPDFEGKQEILDQMHINGPDALLDLDWCQGKSQPSEDKIGRADYIGALLGTDFY</sequence>
<dbReference type="GO" id="GO:0009653">
    <property type="term" value="P:anatomical structure morphogenesis"/>
    <property type="evidence" value="ECO:0007669"/>
    <property type="project" value="UniProtKB-ARBA"/>
</dbReference>
<dbReference type="Gene3D" id="1.10.10.60">
    <property type="entry name" value="Homeodomain-like"/>
    <property type="match status" value="2"/>
</dbReference>
<proteinExistence type="predicted"/>
<keyword evidence="4" id="KW-0238">DNA-binding</keyword>
<dbReference type="EMBL" id="JBJKBG010000002">
    <property type="protein sequence ID" value="KAL3752222.1"/>
    <property type="molecule type" value="Genomic_DNA"/>
</dbReference>
<dbReference type="FunFam" id="1.10.10.60:FF:000001">
    <property type="entry name" value="MYB-related transcription factor"/>
    <property type="match status" value="1"/>
</dbReference>
<dbReference type="FunFam" id="1.10.10.60:FF:000119">
    <property type="entry name" value="Transcription factor GAMYB"/>
    <property type="match status" value="1"/>
</dbReference>
<feature type="region of interest" description="Disordered" evidence="8">
    <location>
        <begin position="432"/>
        <end position="455"/>
    </location>
</feature>
<keyword evidence="3" id="KW-0805">Transcription regulation</keyword>
<feature type="domain" description="HTH myb-type" evidence="10">
    <location>
        <begin position="84"/>
        <end position="138"/>
    </location>
</feature>
<keyword evidence="12" id="KW-1185">Reference proteome</keyword>
<gene>
    <name evidence="11" type="ORF">ACJRO7_012953</name>
</gene>
<evidence type="ECO:0000256" key="8">
    <source>
        <dbReference type="SAM" id="MobiDB-lite"/>
    </source>
</evidence>
<evidence type="ECO:0000259" key="9">
    <source>
        <dbReference type="PROSITE" id="PS50090"/>
    </source>
</evidence>
<evidence type="ECO:0000256" key="5">
    <source>
        <dbReference type="ARBA" id="ARBA00023159"/>
    </source>
</evidence>
<comment type="caution">
    <text evidence="11">The sequence shown here is derived from an EMBL/GenBank/DDBJ whole genome shotgun (WGS) entry which is preliminary data.</text>
</comment>
<keyword evidence="7" id="KW-0539">Nucleus</keyword>
<evidence type="ECO:0000313" key="11">
    <source>
        <dbReference type="EMBL" id="KAL3752222.1"/>
    </source>
</evidence>
<keyword evidence="6" id="KW-0804">Transcription</keyword>
<evidence type="ECO:0000256" key="1">
    <source>
        <dbReference type="ARBA" id="ARBA00004123"/>
    </source>
</evidence>
<dbReference type="InterPro" id="IPR009057">
    <property type="entry name" value="Homeodomain-like_sf"/>
</dbReference>
<dbReference type="GO" id="GO:0005634">
    <property type="term" value="C:nucleus"/>
    <property type="evidence" value="ECO:0007669"/>
    <property type="project" value="UniProtKB-SubCell"/>
</dbReference>
<evidence type="ECO:0000256" key="4">
    <source>
        <dbReference type="ARBA" id="ARBA00023125"/>
    </source>
</evidence>
<protein>
    <recommendedName>
        <fullName evidence="13">Transcription factor GAMYB-like</fullName>
    </recommendedName>
</protein>
<dbReference type="GO" id="GO:0048235">
    <property type="term" value="P:pollen sperm cell differentiation"/>
    <property type="evidence" value="ECO:0007669"/>
    <property type="project" value="UniProtKB-ARBA"/>
</dbReference>
<dbReference type="InterPro" id="IPR001005">
    <property type="entry name" value="SANT/Myb"/>
</dbReference>
<dbReference type="PROSITE" id="PS50090">
    <property type="entry name" value="MYB_LIKE"/>
    <property type="match status" value="2"/>
</dbReference>
<reference evidence="11 12" key="1">
    <citation type="submission" date="2024-11" db="EMBL/GenBank/DDBJ databases">
        <title>Chromosome-level genome assembly of Eucalyptus globulus Labill. provides insights into its genome evolution.</title>
        <authorList>
            <person name="Li X."/>
        </authorList>
    </citation>
    <scope>NUCLEOTIDE SEQUENCE [LARGE SCALE GENOMIC DNA]</scope>
    <source>
        <strain evidence="11">CL2024</strain>
        <tissue evidence="11">Fresh tender leaves</tissue>
    </source>
</reference>
<name>A0ABD3LL96_EUCGL</name>
<dbReference type="GO" id="GO:0045893">
    <property type="term" value="P:positive regulation of DNA-templated transcription"/>
    <property type="evidence" value="ECO:0007669"/>
    <property type="project" value="UniProtKB-ARBA"/>
</dbReference>
<evidence type="ECO:0000313" key="12">
    <source>
        <dbReference type="Proteomes" id="UP001634007"/>
    </source>
</evidence>
<evidence type="ECO:0000256" key="7">
    <source>
        <dbReference type="ARBA" id="ARBA00023242"/>
    </source>
</evidence>
<feature type="region of interest" description="Disordered" evidence="8">
    <location>
        <begin position="1"/>
        <end position="35"/>
    </location>
</feature>
<evidence type="ECO:0000259" key="10">
    <source>
        <dbReference type="PROSITE" id="PS51294"/>
    </source>
</evidence>
<dbReference type="PANTHER" id="PTHR47995:SF18">
    <property type="entry name" value="TRANSCRIPTION FACTOR MYB65"/>
    <property type="match status" value="1"/>
</dbReference>
<dbReference type="InterPro" id="IPR017930">
    <property type="entry name" value="Myb_dom"/>
</dbReference>
<dbReference type="GO" id="GO:0003677">
    <property type="term" value="F:DNA binding"/>
    <property type="evidence" value="ECO:0007669"/>
    <property type="project" value="UniProtKB-KW"/>
</dbReference>
<evidence type="ECO:0000256" key="3">
    <source>
        <dbReference type="ARBA" id="ARBA00023015"/>
    </source>
</evidence>
<dbReference type="CDD" id="cd00167">
    <property type="entry name" value="SANT"/>
    <property type="match status" value="2"/>
</dbReference>